<dbReference type="AlphaFoldDB" id="S9S173"/>
<dbReference type="InterPro" id="IPR012340">
    <property type="entry name" value="NA-bd_OB-fold"/>
</dbReference>
<dbReference type="EMBL" id="APVH01000013">
    <property type="protein sequence ID" value="EPX83965.1"/>
    <property type="molecule type" value="Genomic_DNA"/>
</dbReference>
<dbReference type="HOGENOM" id="CLU_1863754_0_0_5"/>
<protein>
    <recommendedName>
        <fullName evidence="4">Single-stranded DNA-binding protein</fullName>
    </recommendedName>
</protein>
<sequence length="137" mass="15053">MVGQLVEAPQIKTSRAGAKYAVMRMQTGRPVKRDGKKVWVFVEHRVICFKQNALPMIERKGEKNVWMKVHGELGYLSGGQSAQIVVNEDQGSVGLMFADVWPDHEITDEEYELVGAVDGAGGDSGGTKTTTDDEIPF</sequence>
<accession>S9S173</accession>
<organism evidence="2 3">
    <name type="scientific">Salipiger mucosus DSM 16094</name>
    <dbReference type="NCBI Taxonomy" id="1123237"/>
    <lineage>
        <taxon>Bacteria</taxon>
        <taxon>Pseudomonadati</taxon>
        <taxon>Pseudomonadota</taxon>
        <taxon>Alphaproteobacteria</taxon>
        <taxon>Rhodobacterales</taxon>
        <taxon>Roseobacteraceae</taxon>
        <taxon>Salipiger</taxon>
    </lineage>
</organism>
<dbReference type="SUPFAM" id="SSF50249">
    <property type="entry name" value="Nucleic acid-binding proteins"/>
    <property type="match status" value="1"/>
</dbReference>
<evidence type="ECO:0000313" key="3">
    <source>
        <dbReference type="Proteomes" id="UP000015347"/>
    </source>
</evidence>
<name>S9S173_9RHOB</name>
<keyword evidence="3" id="KW-1185">Reference proteome</keyword>
<dbReference type="Gene3D" id="2.40.50.140">
    <property type="entry name" value="Nucleic acid-binding proteins"/>
    <property type="match status" value="1"/>
</dbReference>
<comment type="caution">
    <text evidence="2">The sequence shown here is derived from an EMBL/GenBank/DDBJ whole genome shotgun (WGS) entry which is preliminary data.</text>
</comment>
<gene>
    <name evidence="2" type="ORF">Salmuc_01740</name>
</gene>
<feature type="region of interest" description="Disordered" evidence="1">
    <location>
        <begin position="117"/>
        <end position="137"/>
    </location>
</feature>
<reference evidence="3" key="1">
    <citation type="journal article" date="2014" name="Stand. Genomic Sci.">
        <title>Genome sequence of the exopolysaccharide-producing Salipiger mucosus type strain (DSM 16094(T)), a moderately halophilic member of the Roseobacter clade.</title>
        <authorList>
            <person name="Riedel T."/>
            <person name="Spring S."/>
            <person name="Fiebig A."/>
            <person name="Petersen J."/>
            <person name="Kyrpides N.C."/>
            <person name="Goker M."/>
            <person name="Klenk H.P."/>
        </authorList>
    </citation>
    <scope>NUCLEOTIDE SEQUENCE [LARGE SCALE GENOMIC DNA]</scope>
    <source>
        <strain evidence="3">DSM 16094</strain>
    </source>
</reference>
<dbReference type="STRING" id="1123237.Salmuc_01740"/>
<evidence type="ECO:0000256" key="1">
    <source>
        <dbReference type="SAM" id="MobiDB-lite"/>
    </source>
</evidence>
<proteinExistence type="predicted"/>
<dbReference type="Proteomes" id="UP000015347">
    <property type="component" value="Unassembled WGS sequence"/>
</dbReference>
<evidence type="ECO:0000313" key="2">
    <source>
        <dbReference type="EMBL" id="EPX83965.1"/>
    </source>
</evidence>
<evidence type="ECO:0008006" key="4">
    <source>
        <dbReference type="Google" id="ProtNLM"/>
    </source>
</evidence>